<dbReference type="PANTHER" id="PTHR32322:SF2">
    <property type="entry name" value="EAMA DOMAIN-CONTAINING PROTEIN"/>
    <property type="match status" value="1"/>
</dbReference>
<keyword evidence="5 7" id="KW-0472">Membrane</keyword>
<dbReference type="SUPFAM" id="SSF103481">
    <property type="entry name" value="Multidrug resistance efflux transporter EmrE"/>
    <property type="match status" value="1"/>
</dbReference>
<keyword evidence="10" id="KW-1185">Reference proteome</keyword>
<keyword evidence="3 7" id="KW-0812">Transmembrane</keyword>
<feature type="transmembrane region" description="Helical" evidence="7">
    <location>
        <begin position="201"/>
        <end position="224"/>
    </location>
</feature>
<dbReference type="GO" id="GO:0016020">
    <property type="term" value="C:membrane"/>
    <property type="evidence" value="ECO:0007669"/>
    <property type="project" value="UniProtKB-SubCell"/>
</dbReference>
<evidence type="ECO:0000256" key="4">
    <source>
        <dbReference type="ARBA" id="ARBA00022989"/>
    </source>
</evidence>
<dbReference type="InterPro" id="IPR000620">
    <property type="entry name" value="EamA_dom"/>
</dbReference>
<reference evidence="9 10" key="1">
    <citation type="submission" date="2019-12" db="EMBL/GenBank/DDBJ databases">
        <title>Nitratireductor arenosus sp. nov., Isolated from sea sand, Jeju island, South Korea.</title>
        <authorList>
            <person name="Kim W."/>
        </authorList>
    </citation>
    <scope>NUCLEOTIDE SEQUENCE [LARGE SCALE GENOMIC DNA]</scope>
    <source>
        <strain evidence="9 10">CAU 1489</strain>
    </source>
</reference>
<evidence type="ECO:0000256" key="1">
    <source>
        <dbReference type="ARBA" id="ARBA00004141"/>
    </source>
</evidence>
<sequence length="332" mass="33473">MSIVPIASGSQAMPDPSAPRSGPLLAFGLLVVVGLFIGLTTNLVKFATAAGAAPFSFLFWSVAGSGAVLMAAAAASGRLPRADRRTGEYFLVSGLLSLALPNFLIFSAVPHVGAGFAAISFAFPPLYTYAMAIAFGLEHFRKVRGVGILLALVGVVILAAAKTMSGDSSPVWIAATLIAPVIIAAGNIYRTMRWPQGAGSLSLAPGMLLGAALLLGLASLAATIPLSLPATTAVLGALAAQIATFSAMYLLYFMLQKVAGPVYLSQIGSVGAISGAAVAILVLGEAVPLGLVPAALLIGAGIFLLSKRSGSAVTPPRRTEPAATATPCRTTG</sequence>
<accession>A0A844QMC8</accession>
<feature type="transmembrane region" description="Helical" evidence="7">
    <location>
        <begin position="146"/>
        <end position="165"/>
    </location>
</feature>
<feature type="transmembrane region" description="Helical" evidence="7">
    <location>
        <begin position="89"/>
        <end position="109"/>
    </location>
</feature>
<keyword evidence="4 7" id="KW-1133">Transmembrane helix</keyword>
<comment type="caution">
    <text evidence="9">The sequence shown here is derived from an EMBL/GenBank/DDBJ whole genome shotgun (WGS) entry which is preliminary data.</text>
</comment>
<feature type="region of interest" description="Disordered" evidence="6">
    <location>
        <begin position="311"/>
        <end position="332"/>
    </location>
</feature>
<dbReference type="AlphaFoldDB" id="A0A844QMC8"/>
<gene>
    <name evidence="9" type="ORF">GN330_18280</name>
</gene>
<dbReference type="EMBL" id="WPHG01000004">
    <property type="protein sequence ID" value="MVA99198.1"/>
    <property type="molecule type" value="Genomic_DNA"/>
</dbReference>
<proteinExistence type="inferred from homology"/>
<feature type="transmembrane region" description="Helical" evidence="7">
    <location>
        <begin position="262"/>
        <end position="283"/>
    </location>
</feature>
<protein>
    <submittedName>
        <fullName evidence="9">EamA family transporter</fullName>
    </submittedName>
</protein>
<evidence type="ECO:0000256" key="2">
    <source>
        <dbReference type="ARBA" id="ARBA00007362"/>
    </source>
</evidence>
<feature type="transmembrane region" description="Helical" evidence="7">
    <location>
        <begin position="171"/>
        <end position="189"/>
    </location>
</feature>
<dbReference type="InterPro" id="IPR050638">
    <property type="entry name" value="AA-Vitamin_Transporters"/>
</dbReference>
<feature type="transmembrane region" description="Helical" evidence="7">
    <location>
        <begin position="24"/>
        <end position="45"/>
    </location>
</feature>
<comment type="similarity">
    <text evidence="2">Belongs to the EamA transporter family.</text>
</comment>
<evidence type="ECO:0000313" key="9">
    <source>
        <dbReference type="EMBL" id="MVA99198.1"/>
    </source>
</evidence>
<dbReference type="InterPro" id="IPR037185">
    <property type="entry name" value="EmrE-like"/>
</dbReference>
<feature type="transmembrane region" description="Helical" evidence="7">
    <location>
        <begin position="289"/>
        <end position="306"/>
    </location>
</feature>
<feature type="domain" description="EamA" evidence="8">
    <location>
        <begin position="29"/>
        <end position="158"/>
    </location>
</feature>
<dbReference type="Pfam" id="PF00892">
    <property type="entry name" value="EamA"/>
    <property type="match status" value="1"/>
</dbReference>
<name>A0A844QMC8_9HYPH</name>
<evidence type="ECO:0000256" key="3">
    <source>
        <dbReference type="ARBA" id="ARBA00022692"/>
    </source>
</evidence>
<dbReference type="PANTHER" id="PTHR32322">
    <property type="entry name" value="INNER MEMBRANE TRANSPORTER"/>
    <property type="match status" value="1"/>
</dbReference>
<dbReference type="Proteomes" id="UP000463224">
    <property type="component" value="Unassembled WGS sequence"/>
</dbReference>
<evidence type="ECO:0000256" key="7">
    <source>
        <dbReference type="SAM" id="Phobius"/>
    </source>
</evidence>
<evidence type="ECO:0000259" key="8">
    <source>
        <dbReference type="Pfam" id="PF00892"/>
    </source>
</evidence>
<feature type="transmembrane region" description="Helical" evidence="7">
    <location>
        <begin position="115"/>
        <end position="137"/>
    </location>
</feature>
<organism evidence="9 10">
    <name type="scientific">Nitratireductor arenosus</name>
    <dbReference type="NCBI Taxonomy" id="2682096"/>
    <lineage>
        <taxon>Bacteria</taxon>
        <taxon>Pseudomonadati</taxon>
        <taxon>Pseudomonadota</taxon>
        <taxon>Alphaproteobacteria</taxon>
        <taxon>Hyphomicrobiales</taxon>
        <taxon>Phyllobacteriaceae</taxon>
        <taxon>Nitratireductor</taxon>
    </lineage>
</organism>
<feature type="transmembrane region" description="Helical" evidence="7">
    <location>
        <begin position="57"/>
        <end position="77"/>
    </location>
</feature>
<evidence type="ECO:0000256" key="6">
    <source>
        <dbReference type="SAM" id="MobiDB-lite"/>
    </source>
</evidence>
<evidence type="ECO:0000256" key="5">
    <source>
        <dbReference type="ARBA" id="ARBA00023136"/>
    </source>
</evidence>
<evidence type="ECO:0000313" key="10">
    <source>
        <dbReference type="Proteomes" id="UP000463224"/>
    </source>
</evidence>
<feature type="transmembrane region" description="Helical" evidence="7">
    <location>
        <begin position="230"/>
        <end position="255"/>
    </location>
</feature>
<comment type="subcellular location">
    <subcellularLocation>
        <location evidence="1">Membrane</location>
        <topology evidence="1">Multi-pass membrane protein</topology>
    </subcellularLocation>
</comment>